<dbReference type="Pfam" id="PF08448">
    <property type="entry name" value="PAS_4"/>
    <property type="match status" value="1"/>
</dbReference>
<dbReference type="Gene3D" id="3.30.450.20">
    <property type="entry name" value="PAS domain"/>
    <property type="match status" value="1"/>
</dbReference>
<sequence length="675" mass="75043">MEHVNRKRTVVLVTEHEESKLTNVIEGEPSLDVRPIPPDCAVDTLSGTAVERPNSDAAVDAATVEEPCGVVLELDRPSKIRSVVACVEANLPDVPTIVVPREGSEQAAAAALRAGATEYVPASGSERAADRVVETITSTSSGLAADATTKYRRILANELPDEAFVISEDGTYLEAKMRPNSASLYTVSADELVGSRIRDAFPEDVAAKLQSCLERAVETGDVQSVEYGADTTKGERRFEARVVPIDDRIDDQRAVVWLARDITERAKRERRLQSRQDQLETLNRINRVVRQVIETLVEAPTQDAIERKVCEQLVESELYCGSWIAERTGEGQLSYRTGAGEAETYLETVENHTFEDQRPTQHVVREGEIWTRNDLLEDESVPDVIREAAREDDVNAGISVPIRYDDTIYGVLCVLANRNDAFSESEQSSFRLLGETIGFTINAVKNRQLLFSDSVLELEFRIEDGETFSFDLSKKYDCTCSLEWAGATADGRIFQYVTVEGVDGETVLEEAAAHDSVEECRLIHDGAEQCTVEIRFTESGVRTLANHGATIRDVTVEDGVGHLLVEVPRDADVREIAEALTVVYENTKLEARREVDHPVKTAVDRRQRVLDQLTDRQLTTLRLAYYGGFFDWPRESTGEDVAEAMDVSPPTMHQHLRKGLKTILSEFFEENSGTM</sequence>
<dbReference type="RefSeq" id="WP_148859906.1">
    <property type="nucleotide sequence ID" value="NZ_PHNJ01000015.1"/>
</dbReference>
<dbReference type="InterPro" id="IPR013656">
    <property type="entry name" value="PAS_4"/>
</dbReference>
<dbReference type="InterPro" id="IPR000700">
    <property type="entry name" value="PAS-assoc_C"/>
</dbReference>
<evidence type="ECO:0000256" key="2">
    <source>
        <dbReference type="ARBA" id="ARBA00023163"/>
    </source>
</evidence>
<keyword evidence="2" id="KW-0804">Transcription</keyword>
<dbReference type="SUPFAM" id="SSF55781">
    <property type="entry name" value="GAF domain-like"/>
    <property type="match status" value="1"/>
</dbReference>
<keyword evidence="6" id="KW-1185">Reference proteome</keyword>
<comment type="caution">
    <text evidence="5">The sequence shown here is derived from an EMBL/GenBank/DDBJ whole genome shotgun (WGS) entry which is preliminary data.</text>
</comment>
<protein>
    <submittedName>
        <fullName evidence="5">Histidine kinase</fullName>
    </submittedName>
</protein>
<dbReference type="PANTHER" id="PTHR34236">
    <property type="entry name" value="DIMETHYL SULFOXIDE REDUCTASE TRANSCRIPTIONAL ACTIVATOR"/>
    <property type="match status" value="1"/>
</dbReference>
<dbReference type="NCBIfam" id="TIGR00229">
    <property type="entry name" value="sensory_box"/>
    <property type="match status" value="1"/>
</dbReference>
<evidence type="ECO:0000259" key="3">
    <source>
        <dbReference type="PROSITE" id="PS50112"/>
    </source>
</evidence>
<dbReference type="InterPro" id="IPR029016">
    <property type="entry name" value="GAF-like_dom_sf"/>
</dbReference>
<proteinExistence type="predicted"/>
<name>A0A8J8Q0G0_9EURY</name>
<gene>
    <name evidence="5" type="ORF">CV102_20705</name>
</gene>
<keyword evidence="1" id="KW-0805">Transcription regulation</keyword>
<dbReference type="GO" id="GO:0016301">
    <property type="term" value="F:kinase activity"/>
    <property type="evidence" value="ECO:0007669"/>
    <property type="project" value="UniProtKB-KW"/>
</dbReference>
<accession>A0A8J8Q0G0</accession>
<dbReference type="InterPro" id="IPR003018">
    <property type="entry name" value="GAF"/>
</dbReference>
<dbReference type="CDD" id="cd00130">
    <property type="entry name" value="PAS"/>
    <property type="match status" value="1"/>
</dbReference>
<dbReference type="Pfam" id="PF15915">
    <property type="entry name" value="BAT"/>
    <property type="match status" value="1"/>
</dbReference>
<dbReference type="SUPFAM" id="SSF55785">
    <property type="entry name" value="PYP-like sensor domain (PAS domain)"/>
    <property type="match status" value="1"/>
</dbReference>
<reference evidence="5" key="1">
    <citation type="submission" date="2017-11" db="EMBL/GenBank/DDBJ databases">
        <authorList>
            <person name="Kajale S.C."/>
            <person name="Sharma A."/>
        </authorList>
    </citation>
    <scope>NUCLEOTIDE SEQUENCE</scope>
    <source>
        <strain evidence="5">LS1_42</strain>
    </source>
</reference>
<dbReference type="OrthoDB" id="106505at2157"/>
<evidence type="ECO:0000313" key="6">
    <source>
        <dbReference type="Proteomes" id="UP000766904"/>
    </source>
</evidence>
<dbReference type="Gene3D" id="3.30.450.40">
    <property type="match status" value="1"/>
</dbReference>
<dbReference type="PROSITE" id="PS50113">
    <property type="entry name" value="PAC"/>
    <property type="match status" value="1"/>
</dbReference>
<evidence type="ECO:0000256" key="1">
    <source>
        <dbReference type="ARBA" id="ARBA00023015"/>
    </source>
</evidence>
<dbReference type="InterPro" id="IPR035965">
    <property type="entry name" value="PAS-like_dom_sf"/>
</dbReference>
<dbReference type="InterPro" id="IPR000014">
    <property type="entry name" value="PAS"/>
</dbReference>
<dbReference type="InterPro" id="IPR007050">
    <property type="entry name" value="HTH_bacterioopsin"/>
</dbReference>
<dbReference type="InterPro" id="IPR013324">
    <property type="entry name" value="RNA_pol_sigma_r3/r4-like"/>
</dbReference>
<evidence type="ECO:0000313" key="5">
    <source>
        <dbReference type="EMBL" id="TYL36702.1"/>
    </source>
</evidence>
<dbReference type="PANTHER" id="PTHR34236:SF1">
    <property type="entry name" value="DIMETHYL SULFOXIDE REDUCTASE TRANSCRIPTIONAL ACTIVATOR"/>
    <property type="match status" value="1"/>
</dbReference>
<dbReference type="Proteomes" id="UP000766904">
    <property type="component" value="Unassembled WGS sequence"/>
</dbReference>
<dbReference type="SUPFAM" id="SSF88659">
    <property type="entry name" value="Sigma3 and sigma4 domains of RNA polymerase sigma factors"/>
    <property type="match status" value="1"/>
</dbReference>
<dbReference type="PROSITE" id="PS50112">
    <property type="entry name" value="PAS"/>
    <property type="match status" value="1"/>
</dbReference>
<dbReference type="InterPro" id="IPR036388">
    <property type="entry name" value="WH-like_DNA-bd_sf"/>
</dbReference>
<keyword evidence="5" id="KW-0418">Kinase</keyword>
<feature type="domain" description="PAS" evidence="3">
    <location>
        <begin position="147"/>
        <end position="220"/>
    </location>
</feature>
<dbReference type="Pfam" id="PF04967">
    <property type="entry name" value="HTH_10"/>
    <property type="match status" value="1"/>
</dbReference>
<evidence type="ECO:0000259" key="4">
    <source>
        <dbReference type="PROSITE" id="PS50113"/>
    </source>
</evidence>
<dbReference type="EMBL" id="PHNJ01000015">
    <property type="protein sequence ID" value="TYL36702.1"/>
    <property type="molecule type" value="Genomic_DNA"/>
</dbReference>
<keyword evidence="5" id="KW-0808">Transferase</keyword>
<dbReference type="Gene3D" id="1.10.10.10">
    <property type="entry name" value="Winged helix-like DNA-binding domain superfamily/Winged helix DNA-binding domain"/>
    <property type="match status" value="1"/>
</dbReference>
<dbReference type="AlphaFoldDB" id="A0A8J8Q0G0"/>
<dbReference type="Pfam" id="PF13185">
    <property type="entry name" value="GAF_2"/>
    <property type="match status" value="1"/>
</dbReference>
<dbReference type="InterPro" id="IPR031803">
    <property type="entry name" value="BAT_GAF/HTH-assoc"/>
</dbReference>
<organism evidence="5 6">
    <name type="scientific">Natronococcus pandeyae</name>
    <dbReference type="NCBI Taxonomy" id="2055836"/>
    <lineage>
        <taxon>Archaea</taxon>
        <taxon>Methanobacteriati</taxon>
        <taxon>Methanobacteriota</taxon>
        <taxon>Stenosarchaea group</taxon>
        <taxon>Halobacteria</taxon>
        <taxon>Halobacteriales</taxon>
        <taxon>Natrialbaceae</taxon>
        <taxon>Natronococcus</taxon>
    </lineage>
</organism>
<feature type="domain" description="PAC" evidence="4">
    <location>
        <begin position="223"/>
        <end position="274"/>
    </location>
</feature>